<evidence type="ECO:0000259" key="21">
    <source>
        <dbReference type="PROSITE" id="PS51371"/>
    </source>
</evidence>
<dbReference type="InterPro" id="IPR046342">
    <property type="entry name" value="CBS_dom_sf"/>
</dbReference>
<feature type="binding site" evidence="16">
    <location>
        <begin position="247"/>
        <end position="249"/>
    </location>
    <ligand>
        <name>NAD(+)</name>
        <dbReference type="ChEBI" id="CHEBI:57540"/>
    </ligand>
</feature>
<comment type="activity regulation">
    <text evidence="13">Mycophenolic acid (MPA) is a non-competitive inhibitor that prevents formation of the closed enzyme conformation by binding to the same site as the amobile flap. In contrast, mizoribine monophosphate (MZP) is a competitive inhibitor that induces the closed conformation. MPA is a potent inhibitor of mammalian IMPDHs but a poor inhibitor of the bacterial enzymes. MZP is a more potent inhibitor of bacterial IMPDH.</text>
</comment>
<dbReference type="RefSeq" id="WP_087106873.1">
    <property type="nucleotide sequence ID" value="NZ_CBCSCN010000004.1"/>
</dbReference>
<evidence type="ECO:0000256" key="6">
    <source>
        <dbReference type="ARBA" id="ARBA00022749"/>
    </source>
</evidence>
<dbReference type="SUPFAM" id="SSF54631">
    <property type="entry name" value="CBS-domain pair"/>
    <property type="match status" value="1"/>
</dbReference>
<comment type="pathway">
    <text evidence="13 20">Purine metabolism; XMP biosynthesis via de novo pathway; XMP from IMP: step 1/1.</text>
</comment>
<dbReference type="EMBL" id="FWPT01000001">
    <property type="protein sequence ID" value="SMA33765.1"/>
    <property type="molecule type" value="Genomic_DNA"/>
</dbReference>
<evidence type="ECO:0000256" key="16">
    <source>
        <dbReference type="PIRSR" id="PIRSR000130-3"/>
    </source>
</evidence>
<dbReference type="PROSITE" id="PS51371">
    <property type="entry name" value="CBS"/>
    <property type="match status" value="2"/>
</dbReference>
<evidence type="ECO:0000313" key="22">
    <source>
        <dbReference type="EMBL" id="SMA33765.1"/>
    </source>
</evidence>
<comment type="subunit">
    <text evidence="3 13">Homotetramer.</text>
</comment>
<reference evidence="22 23" key="1">
    <citation type="submission" date="2017-03" db="EMBL/GenBank/DDBJ databases">
        <authorList>
            <person name="Afonso C.L."/>
            <person name="Miller P.J."/>
            <person name="Scott M.A."/>
            <person name="Spackman E."/>
            <person name="Goraichik I."/>
            <person name="Dimitrov K.M."/>
            <person name="Suarez D.L."/>
            <person name="Swayne D.E."/>
        </authorList>
    </citation>
    <scope>NUCLEOTIDE SEQUENCE [LARGE SCALE GENOMIC DNA]</scope>
    <source>
        <strain evidence="22">SB41UT1</strain>
    </source>
</reference>
<keyword evidence="4 13" id="KW-0479">Metal-binding</keyword>
<dbReference type="GO" id="GO:0000166">
    <property type="term" value="F:nucleotide binding"/>
    <property type="evidence" value="ECO:0007669"/>
    <property type="project" value="UniProtKB-UniRule"/>
</dbReference>
<evidence type="ECO:0000313" key="23">
    <source>
        <dbReference type="Proteomes" id="UP000196573"/>
    </source>
</evidence>
<evidence type="ECO:0000256" key="15">
    <source>
        <dbReference type="PIRSR" id="PIRSR000130-2"/>
    </source>
</evidence>
<dbReference type="AlphaFoldDB" id="A0A1X7AGS8"/>
<keyword evidence="5" id="KW-0677">Repeat</keyword>
<evidence type="ECO:0000256" key="2">
    <source>
        <dbReference type="ARBA" id="ARBA00005502"/>
    </source>
</evidence>
<evidence type="ECO:0000256" key="7">
    <source>
        <dbReference type="ARBA" id="ARBA00022755"/>
    </source>
</evidence>
<proteinExistence type="inferred from homology"/>
<feature type="binding site" evidence="13 15">
    <location>
        <begin position="337"/>
        <end position="339"/>
    </location>
    <ligand>
        <name>IMP</name>
        <dbReference type="ChEBI" id="CHEBI:58053"/>
    </ligand>
</feature>
<evidence type="ECO:0000256" key="8">
    <source>
        <dbReference type="ARBA" id="ARBA00022958"/>
    </source>
</evidence>
<comment type="catalytic activity">
    <reaction evidence="12 13 20">
        <text>IMP + NAD(+) + H2O = XMP + NADH + H(+)</text>
        <dbReference type="Rhea" id="RHEA:11708"/>
        <dbReference type="ChEBI" id="CHEBI:15377"/>
        <dbReference type="ChEBI" id="CHEBI:15378"/>
        <dbReference type="ChEBI" id="CHEBI:57464"/>
        <dbReference type="ChEBI" id="CHEBI:57540"/>
        <dbReference type="ChEBI" id="CHEBI:57945"/>
        <dbReference type="ChEBI" id="CHEBI:58053"/>
        <dbReference type="EC" id="1.1.1.205"/>
    </reaction>
</comment>
<dbReference type="InterPro" id="IPR015875">
    <property type="entry name" value="IMP_DH/GMP_Rdtase_CS"/>
</dbReference>
<evidence type="ECO:0000256" key="1">
    <source>
        <dbReference type="ARBA" id="ARBA00001958"/>
    </source>
</evidence>
<dbReference type="UniPathway" id="UPA00601">
    <property type="reaction ID" value="UER00295"/>
</dbReference>
<evidence type="ECO:0000256" key="14">
    <source>
        <dbReference type="PIRSR" id="PIRSR000130-1"/>
    </source>
</evidence>
<evidence type="ECO:0000256" key="9">
    <source>
        <dbReference type="ARBA" id="ARBA00023002"/>
    </source>
</evidence>
<gene>
    <name evidence="13 22" type="primary">guaB</name>
    <name evidence="22" type="ORF">EHSB41UT_00329</name>
</gene>
<feature type="binding site" evidence="13 15">
    <location>
        <position position="417"/>
    </location>
    <ligand>
        <name>IMP</name>
        <dbReference type="ChEBI" id="CHEBI:58053"/>
    </ligand>
</feature>
<evidence type="ECO:0000256" key="19">
    <source>
        <dbReference type="RuleBase" id="RU003927"/>
    </source>
</evidence>
<dbReference type="EC" id="1.1.1.205" evidence="13 20"/>
<dbReference type="PIRSF" id="PIRSF000130">
    <property type="entry name" value="IMPDH"/>
    <property type="match status" value="1"/>
</dbReference>
<evidence type="ECO:0000256" key="18">
    <source>
        <dbReference type="PROSITE-ProRule" id="PRU00703"/>
    </source>
</evidence>
<feature type="binding site" evidence="13">
    <location>
        <position position="471"/>
    </location>
    <ligand>
        <name>K(+)</name>
        <dbReference type="ChEBI" id="CHEBI:29103"/>
        <note>ligand shared between two tetrameric partners</note>
    </ligand>
</feature>
<keyword evidence="7 13" id="KW-0658">Purine biosynthesis</keyword>
<dbReference type="PANTHER" id="PTHR11911:SF111">
    <property type="entry name" value="INOSINE-5'-MONOPHOSPHATE DEHYDROGENASE"/>
    <property type="match status" value="1"/>
</dbReference>
<evidence type="ECO:0000256" key="5">
    <source>
        <dbReference type="ARBA" id="ARBA00022737"/>
    </source>
</evidence>
<dbReference type="InterPro" id="IPR001093">
    <property type="entry name" value="IMP_DH_GMPRt"/>
</dbReference>
<evidence type="ECO:0000256" key="20">
    <source>
        <dbReference type="RuleBase" id="RU003928"/>
    </source>
</evidence>
<feature type="binding site" evidence="13">
    <location>
        <position position="472"/>
    </location>
    <ligand>
        <name>K(+)</name>
        <dbReference type="ChEBI" id="CHEBI:29103"/>
        <note>ligand shared between two tetrameric partners</note>
    </ligand>
</feature>
<name>A0A1X7AGS8_9GAMM</name>
<keyword evidence="9 13" id="KW-0560">Oxidoreductase</keyword>
<dbReference type="Gene3D" id="3.20.20.70">
    <property type="entry name" value="Aldolase class I"/>
    <property type="match status" value="1"/>
</dbReference>
<feature type="binding site" evidence="13">
    <location>
        <position position="247"/>
    </location>
    <ligand>
        <name>NAD(+)</name>
        <dbReference type="ChEBI" id="CHEBI:57540"/>
    </ligand>
</feature>
<keyword evidence="8 13" id="KW-0630">Potassium</keyword>
<feature type="active site" description="Thioimidate intermediate" evidence="13 14">
    <location>
        <position position="304"/>
    </location>
</feature>
<dbReference type="Pfam" id="PF00478">
    <property type="entry name" value="IMPDH"/>
    <property type="match status" value="1"/>
</dbReference>
<dbReference type="OrthoDB" id="9805398at2"/>
<keyword evidence="10 13" id="KW-0520">NAD</keyword>
<evidence type="ECO:0000256" key="13">
    <source>
        <dbReference type="HAMAP-Rule" id="MF_01964"/>
    </source>
</evidence>
<organism evidence="22 23">
    <name type="scientific">Parendozoicomonas haliclonae</name>
    <dbReference type="NCBI Taxonomy" id="1960125"/>
    <lineage>
        <taxon>Bacteria</taxon>
        <taxon>Pseudomonadati</taxon>
        <taxon>Pseudomonadota</taxon>
        <taxon>Gammaproteobacteria</taxon>
        <taxon>Oceanospirillales</taxon>
        <taxon>Endozoicomonadaceae</taxon>
        <taxon>Parendozoicomonas</taxon>
    </lineage>
</organism>
<dbReference type="GO" id="GO:0046872">
    <property type="term" value="F:metal ion binding"/>
    <property type="evidence" value="ECO:0007669"/>
    <property type="project" value="UniProtKB-UniRule"/>
</dbReference>
<feature type="binding site" evidence="13">
    <location>
        <position position="473"/>
    </location>
    <ligand>
        <name>K(+)</name>
        <dbReference type="ChEBI" id="CHEBI:29103"/>
        <note>ligand shared between two tetrameric partners</note>
    </ligand>
</feature>
<feature type="binding site" evidence="13 16">
    <location>
        <begin position="297"/>
        <end position="299"/>
    </location>
    <ligand>
        <name>NAD(+)</name>
        <dbReference type="ChEBI" id="CHEBI:57540"/>
    </ligand>
</feature>
<keyword evidence="11 18" id="KW-0129">CBS domain</keyword>
<keyword evidence="6 13" id="KW-0332">GMP biosynthesis</keyword>
<feature type="domain" description="CBS" evidence="21">
    <location>
        <begin position="152"/>
        <end position="213"/>
    </location>
</feature>
<dbReference type="InterPro" id="IPR000644">
    <property type="entry name" value="CBS_dom"/>
</dbReference>
<feature type="binding site" description="in other chain" evidence="13 17">
    <location>
        <position position="299"/>
    </location>
    <ligand>
        <name>K(+)</name>
        <dbReference type="ChEBI" id="CHEBI:29103"/>
        <note>ligand shared between two tetrameric partners</note>
    </ligand>
</feature>
<dbReference type="InterPro" id="IPR013785">
    <property type="entry name" value="Aldolase_TIM"/>
</dbReference>
<feature type="binding site" evidence="13 15">
    <location>
        <begin position="360"/>
        <end position="361"/>
    </location>
    <ligand>
        <name>IMP</name>
        <dbReference type="ChEBI" id="CHEBI:58053"/>
    </ligand>
</feature>
<dbReference type="HAMAP" id="MF_01964">
    <property type="entry name" value="IMPDH"/>
    <property type="match status" value="1"/>
</dbReference>
<keyword evidence="23" id="KW-1185">Reference proteome</keyword>
<dbReference type="SMART" id="SM00116">
    <property type="entry name" value="CBS"/>
    <property type="match status" value="2"/>
</dbReference>
<feature type="binding site" evidence="13 15">
    <location>
        <begin position="384"/>
        <end position="388"/>
    </location>
    <ligand>
        <name>IMP</name>
        <dbReference type="ChEBI" id="CHEBI:58053"/>
    </ligand>
</feature>
<evidence type="ECO:0000256" key="11">
    <source>
        <dbReference type="ARBA" id="ARBA00023122"/>
    </source>
</evidence>
<dbReference type="GO" id="GO:0003938">
    <property type="term" value="F:IMP dehydrogenase activity"/>
    <property type="evidence" value="ECO:0007669"/>
    <property type="project" value="UniProtKB-UniRule"/>
</dbReference>
<evidence type="ECO:0000256" key="3">
    <source>
        <dbReference type="ARBA" id="ARBA00011881"/>
    </source>
</evidence>
<feature type="active site" description="Proton acceptor" evidence="13 14">
    <location>
        <position position="402"/>
    </location>
</feature>
<dbReference type="CDD" id="cd00381">
    <property type="entry name" value="IMPDH"/>
    <property type="match status" value="1"/>
</dbReference>
<comment type="function">
    <text evidence="13">Catalyzes the conversion of inosine 5'-phosphate (IMP) to xanthosine 5'-phosphate (XMP), the first committed and rate-limiting step in the de novo synthesis of guanine nucleotides, and therefore plays an important role in the regulation of cell growth.</text>
</comment>
<dbReference type="NCBIfam" id="TIGR01302">
    <property type="entry name" value="IMP_dehydrog"/>
    <property type="match status" value="1"/>
</dbReference>
<dbReference type="Pfam" id="PF00571">
    <property type="entry name" value="CBS"/>
    <property type="match status" value="2"/>
</dbReference>
<dbReference type="PROSITE" id="PS00487">
    <property type="entry name" value="IMP_DH_GMP_RED"/>
    <property type="match status" value="1"/>
</dbReference>
<dbReference type="PANTHER" id="PTHR11911">
    <property type="entry name" value="INOSINE-5-MONOPHOSPHATE DEHYDROGENASE RELATED"/>
    <property type="match status" value="1"/>
</dbReference>
<comment type="caution">
    <text evidence="13">Lacks conserved residue(s) required for the propagation of feature annotation.</text>
</comment>
<evidence type="ECO:0000256" key="17">
    <source>
        <dbReference type="PIRSR" id="PIRSR000130-4"/>
    </source>
</evidence>
<feature type="binding site" evidence="13 15">
    <location>
        <position position="302"/>
    </location>
    <ligand>
        <name>IMP</name>
        <dbReference type="ChEBI" id="CHEBI:58053"/>
    </ligand>
</feature>
<comment type="similarity">
    <text evidence="2 13 19">Belongs to the IMPDH/GMPR family.</text>
</comment>
<dbReference type="Proteomes" id="UP000196573">
    <property type="component" value="Unassembled WGS sequence"/>
</dbReference>
<dbReference type="SUPFAM" id="SSF51412">
    <property type="entry name" value="Inosine monophosphate dehydrogenase (IMPDH)"/>
    <property type="match status" value="1"/>
</dbReference>
<sequence length="489" mass="51675">MLRIAQEALTFDDVLLVPGYSEVLPKSVSLKTKLTRGIELNIPLLSAAMDTVTEGRLAIAMAQAGGIGIIHKNMTPEEQAAEVRKVKKHESGIVLDPITIEASATIRELMQVKAQYNISGVPVLDNGDLVGIITSRDVRFENNLDKRVFEVMTPRDRLVTVKEGTNQNEVLNLLQKHRIEKVLVVDDSGALKGMMTVKDIQNTQDFPDACKDESGQLRVGAAVGTGPETPDRVAALVAAGVDVIIVDTAHGHSKGVIDRVRWVKENYPNVQVIGGNIATGAAAKALVEAGADGVKVGIGPGSICTTRIVTGIGVPQITAVANVAEALKDTGVPLIADGGIRYSGDLAKAIVAGASTVMVGSMLAGTDEAPGEIILYQGRSYKSYRGMGSLGAMAQSSGSSDRYFQDANAGADKLVPEGIEGRVPYKGTLGAIIHQLMGGLRASMGYTGSADIETMRTEPEFVRVTNAGMRESHVHDVTITKEAPNYRAG</sequence>
<protein>
    <recommendedName>
        <fullName evidence="13 20">Inosine-5'-monophosphate dehydrogenase</fullName>
        <shortName evidence="13">IMP dehydrogenase</shortName>
        <shortName evidence="13">IMPD</shortName>
        <shortName evidence="13">IMPDH</shortName>
        <ecNumber evidence="13 20">1.1.1.205</ecNumber>
    </recommendedName>
</protein>
<dbReference type="GO" id="GO:0006177">
    <property type="term" value="P:GMP biosynthetic process"/>
    <property type="evidence" value="ECO:0007669"/>
    <property type="project" value="UniProtKB-UniRule"/>
</dbReference>
<feature type="binding site" description="in other chain" evidence="13 17">
    <location>
        <position position="304"/>
    </location>
    <ligand>
        <name>K(+)</name>
        <dbReference type="ChEBI" id="CHEBI:29103"/>
        <note>ligand shared between two tetrameric partners</note>
    </ligand>
</feature>
<dbReference type="FunFam" id="3.20.20.70:FF:000003">
    <property type="entry name" value="GMP reductase"/>
    <property type="match status" value="1"/>
</dbReference>
<dbReference type="InterPro" id="IPR005990">
    <property type="entry name" value="IMP_DH"/>
</dbReference>
<dbReference type="CDD" id="cd04601">
    <property type="entry name" value="CBS_pair_IMPDH"/>
    <property type="match status" value="1"/>
</dbReference>
<feature type="domain" description="CBS" evidence="21">
    <location>
        <begin position="93"/>
        <end position="151"/>
    </location>
</feature>
<comment type="cofactor">
    <cofactor evidence="1 13">
        <name>K(+)</name>
        <dbReference type="ChEBI" id="CHEBI:29103"/>
    </cofactor>
</comment>
<feature type="binding site" description="in other chain" evidence="13 17">
    <location>
        <position position="301"/>
    </location>
    <ligand>
        <name>K(+)</name>
        <dbReference type="ChEBI" id="CHEBI:29103"/>
        <note>ligand shared between two tetrameric partners</note>
    </ligand>
</feature>
<dbReference type="SMART" id="SM01240">
    <property type="entry name" value="IMPDH"/>
    <property type="match status" value="1"/>
</dbReference>
<evidence type="ECO:0000256" key="10">
    <source>
        <dbReference type="ARBA" id="ARBA00023027"/>
    </source>
</evidence>
<evidence type="ECO:0000256" key="4">
    <source>
        <dbReference type="ARBA" id="ARBA00022723"/>
    </source>
</evidence>
<dbReference type="GO" id="GO:0006183">
    <property type="term" value="P:GTP biosynthetic process"/>
    <property type="evidence" value="ECO:0007669"/>
    <property type="project" value="TreeGrafter"/>
</dbReference>
<accession>A0A1X7AGS8</accession>
<evidence type="ECO:0000256" key="12">
    <source>
        <dbReference type="ARBA" id="ARBA00048028"/>
    </source>
</evidence>